<keyword evidence="3" id="KW-1185">Reference proteome</keyword>
<dbReference type="AlphaFoldDB" id="A0A369UT39"/>
<dbReference type="Pfam" id="PF00668">
    <property type="entry name" value="Condensation"/>
    <property type="match status" value="1"/>
</dbReference>
<dbReference type="InterPro" id="IPR001242">
    <property type="entry name" value="Condensation_dom"/>
</dbReference>
<dbReference type="PANTHER" id="PTHR28037:SF1">
    <property type="entry name" value="ALCOHOL O-ACETYLTRANSFERASE 1-RELATED"/>
    <property type="match status" value="1"/>
</dbReference>
<accession>A0A369UT39</accession>
<name>A0A369UT39_9GAMM</name>
<reference evidence="2 3" key="1">
    <citation type="submission" date="2018-07" db="EMBL/GenBank/DDBJ databases">
        <title>Dyella tabacisoli L4-6T, whole genome shotgun sequence.</title>
        <authorList>
            <person name="Zhou X.-K."/>
            <person name="Li W.-J."/>
            <person name="Duan Y.-Q."/>
        </authorList>
    </citation>
    <scope>NUCLEOTIDE SEQUENCE [LARGE SCALE GENOMIC DNA]</scope>
    <source>
        <strain evidence="2 3">L4-6</strain>
    </source>
</reference>
<dbReference type="Gene3D" id="3.30.559.30">
    <property type="entry name" value="Nonribosomal peptide synthetase, condensation domain"/>
    <property type="match status" value="1"/>
</dbReference>
<evidence type="ECO:0000313" key="2">
    <source>
        <dbReference type="EMBL" id="RDD82780.1"/>
    </source>
</evidence>
<dbReference type="OrthoDB" id="105616at2"/>
<sequence length="433" mass="48836">MKRRLSTVEHLVDVNGTIVISIAGSISTEQLRVAIDKVQRKHPALRVLLSEERGELYYYVPDTAKSVPLRVIERTAEDDFVNVRDAELMTPFPHDQPQLRVAWLKSAQGGDLFVSSPHRVCDGMSMLTLGRELLKSLYSEDELVAYEPITIKDIIGDLPDDESLHKRKRAARIANAVLSLIPSSKRPLQNKEIFHEWTLSPELATALRRRCKVERAPINAVFLTALDLAFQTALGRNAPAWLDVPFDGRRGRLSVLKRDMLFFGGGSFKIKTGQSAGVDFWARARDIHQESNQKIAEELANTPGKYQFLEMLKIPSVGKMRTIARLQNLLSRYARRGMFSFSNLGNLILIDDKAPFQVTDFHCYVHSFSVRFMSIGTHSFQGRLRFIYLGDEKCLTRDEVDAVQHHFMALLEKHVAQDAAVPELAGILSAVAE</sequence>
<dbReference type="EMBL" id="QQAH01000003">
    <property type="protein sequence ID" value="RDD82780.1"/>
    <property type="molecule type" value="Genomic_DNA"/>
</dbReference>
<feature type="domain" description="Condensation" evidence="1">
    <location>
        <begin position="15"/>
        <end position="236"/>
    </location>
</feature>
<comment type="caution">
    <text evidence="2">The sequence shown here is derived from an EMBL/GenBank/DDBJ whole genome shotgun (WGS) entry which is preliminary data.</text>
</comment>
<dbReference type="PANTHER" id="PTHR28037">
    <property type="entry name" value="ALCOHOL O-ACETYLTRANSFERASE 1-RELATED"/>
    <property type="match status" value="1"/>
</dbReference>
<dbReference type="InterPro" id="IPR052058">
    <property type="entry name" value="Alcohol_O-acetyltransferase"/>
</dbReference>
<dbReference type="Proteomes" id="UP000253782">
    <property type="component" value="Unassembled WGS sequence"/>
</dbReference>
<evidence type="ECO:0000259" key="1">
    <source>
        <dbReference type="Pfam" id="PF00668"/>
    </source>
</evidence>
<organism evidence="2 3">
    <name type="scientific">Dyella tabacisoli</name>
    <dbReference type="NCBI Taxonomy" id="2282381"/>
    <lineage>
        <taxon>Bacteria</taxon>
        <taxon>Pseudomonadati</taxon>
        <taxon>Pseudomonadota</taxon>
        <taxon>Gammaproteobacteria</taxon>
        <taxon>Lysobacterales</taxon>
        <taxon>Rhodanobacteraceae</taxon>
        <taxon>Dyella</taxon>
    </lineage>
</organism>
<proteinExistence type="predicted"/>
<dbReference type="GO" id="GO:0003824">
    <property type="term" value="F:catalytic activity"/>
    <property type="evidence" value="ECO:0007669"/>
    <property type="project" value="InterPro"/>
</dbReference>
<dbReference type="SUPFAM" id="SSF52777">
    <property type="entry name" value="CoA-dependent acyltransferases"/>
    <property type="match status" value="2"/>
</dbReference>
<gene>
    <name evidence="2" type="ORF">DVJ77_04485</name>
</gene>
<protein>
    <recommendedName>
        <fullName evidence="1">Condensation domain-containing protein</fullName>
    </recommendedName>
</protein>
<evidence type="ECO:0000313" key="3">
    <source>
        <dbReference type="Proteomes" id="UP000253782"/>
    </source>
</evidence>
<dbReference type="RefSeq" id="WP_114844295.1">
    <property type="nucleotide sequence ID" value="NZ_JBHSPE010000001.1"/>
</dbReference>
<dbReference type="InterPro" id="IPR023213">
    <property type="entry name" value="CAT-like_dom_sf"/>
</dbReference>
<dbReference type="Gene3D" id="3.30.559.10">
    <property type="entry name" value="Chloramphenicol acetyltransferase-like domain"/>
    <property type="match status" value="1"/>
</dbReference>